<evidence type="ECO:0000259" key="18">
    <source>
        <dbReference type="SMART" id="SM00642"/>
    </source>
</evidence>
<evidence type="ECO:0000256" key="16">
    <source>
        <dbReference type="PIRSR" id="PIRSR006337-2"/>
    </source>
</evidence>
<accession>A0A250KYA0</accession>
<reference evidence="19 20" key="1">
    <citation type="submission" date="2016-12" db="EMBL/GenBank/DDBJ databases">
        <title>Genome sequencing of Methylocaldum marinum.</title>
        <authorList>
            <person name="Takeuchi M."/>
            <person name="Kamagata Y."/>
            <person name="Hiraoka S."/>
            <person name="Oshima K."/>
            <person name="Hattori M."/>
            <person name="Iwasaki W."/>
        </authorList>
    </citation>
    <scope>NUCLEOTIDE SEQUENCE [LARGE SCALE GENOMIC DNA]</scope>
    <source>
        <strain evidence="19 20">S8</strain>
    </source>
</reference>
<dbReference type="CDD" id="cd02853">
    <property type="entry name" value="E_set_MTHase_like_N"/>
    <property type="match status" value="1"/>
</dbReference>
<evidence type="ECO:0000256" key="10">
    <source>
        <dbReference type="ARBA" id="ARBA00032057"/>
    </source>
</evidence>
<feature type="active site" description="Nucleophile" evidence="15">
    <location>
        <position position="260"/>
    </location>
</feature>
<evidence type="ECO:0000256" key="3">
    <source>
        <dbReference type="ARBA" id="ARBA00008061"/>
    </source>
</evidence>
<feature type="site" description="Transition state stabilizer" evidence="17">
    <location>
        <position position="394"/>
    </location>
</feature>
<evidence type="ECO:0000256" key="2">
    <source>
        <dbReference type="ARBA" id="ARBA00005199"/>
    </source>
</evidence>
<evidence type="ECO:0000313" key="19">
    <source>
        <dbReference type="EMBL" id="BBA36663.1"/>
    </source>
</evidence>
<dbReference type="InterPro" id="IPR044901">
    <property type="entry name" value="Trehalose_TreZ_E-set_sf"/>
</dbReference>
<dbReference type="Pfam" id="PF02922">
    <property type="entry name" value="CBM_48"/>
    <property type="match status" value="1"/>
</dbReference>
<feature type="binding site" evidence="16">
    <location>
        <begin position="258"/>
        <end position="263"/>
    </location>
    <ligand>
        <name>substrate</name>
    </ligand>
</feature>
<organism evidence="19 20">
    <name type="scientific">Methylocaldum marinum</name>
    <dbReference type="NCBI Taxonomy" id="1432792"/>
    <lineage>
        <taxon>Bacteria</taxon>
        <taxon>Pseudomonadati</taxon>
        <taxon>Pseudomonadota</taxon>
        <taxon>Gammaproteobacteria</taxon>
        <taxon>Methylococcales</taxon>
        <taxon>Methylococcaceae</taxon>
        <taxon>Methylocaldum</taxon>
    </lineage>
</organism>
<evidence type="ECO:0000256" key="5">
    <source>
        <dbReference type="ARBA" id="ARBA00015938"/>
    </source>
</evidence>
<feature type="domain" description="Glycosyl hydrolase family 13 catalytic" evidence="18">
    <location>
        <begin position="87"/>
        <end position="460"/>
    </location>
</feature>
<dbReference type="Gene3D" id="1.10.10.760">
    <property type="entry name" value="E-set domains of sugar-utilizing enzymes"/>
    <property type="match status" value="1"/>
</dbReference>
<evidence type="ECO:0000256" key="14">
    <source>
        <dbReference type="PIRNR" id="PIRNR006337"/>
    </source>
</evidence>
<evidence type="ECO:0000256" key="15">
    <source>
        <dbReference type="PIRSR" id="PIRSR006337-1"/>
    </source>
</evidence>
<keyword evidence="6" id="KW-0963">Cytoplasm</keyword>
<feature type="binding site" evidence="16">
    <location>
        <begin position="393"/>
        <end position="398"/>
    </location>
    <ligand>
        <name>substrate</name>
    </ligand>
</feature>
<dbReference type="GO" id="GO:0005992">
    <property type="term" value="P:trehalose biosynthetic process"/>
    <property type="evidence" value="ECO:0007669"/>
    <property type="project" value="UniProtKB-UniRule"/>
</dbReference>
<dbReference type="EMBL" id="AP017928">
    <property type="protein sequence ID" value="BBA36663.1"/>
    <property type="molecule type" value="Genomic_DNA"/>
</dbReference>
<sequence length="607" mass="68454">MPFGTKITKEGVRFRLWAPQTKKAELILESGGDERSLSMQSHAGGWFELVTAEAAVGSRYRFRLDGGLAVPDPASRFNPSDVHGASQVIDPARFRWTDRDWTGRPWEQAVIYELHVGTFTPEGSFRAAQDKLDYLASLGITAIELMPVADFPGRRNWGYDGVLPFAPDSGYGTPDDLKELIQAAHGKGLMVFLDVVYNHFGPEGNYLHVYGKPFFSERHHTPWGNAINFDGENCRNVREFFIHNALYWLEEYHLDGLRVDAVHAIFDDSSPDFLEELAERARSGPGRERKIHLVLENDDNAARYLTRKADGAPRHYDAQWNDDLHHVLHHLLTGESDGYYADFADAPVKHLGRALTEGFVYQGETSTYRHGRRRGEISRDLPPTAFVTFLQNHDQIGNRAFGERLSDLTDPRPLRAAVTLLLLMPNPPLLFMGEEFACPTPFQYFCDFGPDLARAVTEGRRNEFAGFERFADPELRRGIPDPSAPSTFFASKLDWAALETPRHRQWWSFYRSLLTLRRDRIVPLLKSIDLGRSHFEILGERGLSVVWPPVDGNGLMMLSNLSGETLPYPNPPPAPPLAVSDQDIPDSLVSGRLPAWSTAWFLILTGD</sequence>
<evidence type="ECO:0000256" key="4">
    <source>
        <dbReference type="ARBA" id="ARBA00012268"/>
    </source>
</evidence>
<dbReference type="PIRSF" id="PIRSF006337">
    <property type="entry name" value="Trehalose_TreZ"/>
    <property type="match status" value="1"/>
</dbReference>
<dbReference type="Gene3D" id="2.60.40.10">
    <property type="entry name" value="Immunoglobulins"/>
    <property type="match status" value="1"/>
</dbReference>
<evidence type="ECO:0000256" key="1">
    <source>
        <dbReference type="ARBA" id="ARBA00004496"/>
    </source>
</evidence>
<evidence type="ECO:0000313" key="20">
    <source>
        <dbReference type="Proteomes" id="UP000266313"/>
    </source>
</evidence>
<dbReference type="InterPro" id="IPR013783">
    <property type="entry name" value="Ig-like_fold"/>
</dbReference>
<evidence type="ECO:0000256" key="12">
    <source>
        <dbReference type="ARBA" id="ARBA00034013"/>
    </source>
</evidence>
<dbReference type="UniPathway" id="UPA00299"/>
<dbReference type="Pfam" id="PF00128">
    <property type="entry name" value="Alpha-amylase"/>
    <property type="match status" value="1"/>
</dbReference>
<dbReference type="GO" id="GO:0005737">
    <property type="term" value="C:cytoplasm"/>
    <property type="evidence" value="ECO:0007669"/>
    <property type="project" value="UniProtKB-SubCell"/>
</dbReference>
<dbReference type="CDD" id="cd11325">
    <property type="entry name" value="AmyAc_GTHase"/>
    <property type="match status" value="1"/>
</dbReference>
<name>A0A250KYA0_9GAMM</name>
<dbReference type="KEGG" id="mmai:sS8_4739"/>
<dbReference type="PANTHER" id="PTHR43651">
    <property type="entry name" value="1,4-ALPHA-GLUCAN-BRANCHING ENZYME"/>
    <property type="match status" value="1"/>
</dbReference>
<dbReference type="SMART" id="SM00642">
    <property type="entry name" value="Aamy"/>
    <property type="match status" value="1"/>
</dbReference>
<evidence type="ECO:0000256" key="17">
    <source>
        <dbReference type="PIRSR" id="PIRSR006337-3"/>
    </source>
</evidence>
<dbReference type="InterPro" id="IPR012768">
    <property type="entry name" value="Trehalose_TreZ"/>
</dbReference>
<evidence type="ECO:0000256" key="6">
    <source>
        <dbReference type="ARBA" id="ARBA00022490"/>
    </source>
</evidence>
<dbReference type="GO" id="GO:0033942">
    <property type="term" value="F:4-alpha-D-(1-&gt;4)-alpha-D-glucanotrehalose trehalohydrolase activity"/>
    <property type="evidence" value="ECO:0007669"/>
    <property type="project" value="UniProtKB-EC"/>
</dbReference>
<dbReference type="NCBIfam" id="TIGR02402">
    <property type="entry name" value="trehalose_TreZ"/>
    <property type="match status" value="1"/>
</dbReference>
<dbReference type="PANTHER" id="PTHR43651:SF11">
    <property type="entry name" value="MALTO-OLIGOSYLTREHALOSE TREHALOHYDROLASE"/>
    <property type="match status" value="1"/>
</dbReference>
<dbReference type="RefSeq" id="WP_197716608.1">
    <property type="nucleotide sequence ID" value="NZ_AP017928.1"/>
</dbReference>
<keyword evidence="20" id="KW-1185">Reference proteome</keyword>
<feature type="active site" description="Proton donor" evidence="15">
    <location>
        <position position="296"/>
    </location>
</feature>
<keyword evidence="7 14" id="KW-0378">Hydrolase</keyword>
<dbReference type="SUPFAM" id="SSF51445">
    <property type="entry name" value="(Trans)glycosidases"/>
    <property type="match status" value="1"/>
</dbReference>
<comment type="catalytic activity">
    <reaction evidence="12 14">
        <text>hydrolysis of (1-&gt;4)-alpha-D-glucosidic linkage in 4-alpha-D-[(1-&gt;4)-alpha-D-glucanosyl]n trehalose to yield trehalose and (1-&gt;4)-alpha-D-glucan.</text>
        <dbReference type="EC" id="3.2.1.141"/>
    </reaction>
</comment>
<dbReference type="SUPFAM" id="SSF81296">
    <property type="entry name" value="E set domains"/>
    <property type="match status" value="1"/>
</dbReference>
<evidence type="ECO:0000256" key="9">
    <source>
        <dbReference type="ARBA" id="ARBA00023295"/>
    </source>
</evidence>
<evidence type="ECO:0000256" key="13">
    <source>
        <dbReference type="NCBIfam" id="TIGR02402"/>
    </source>
</evidence>
<evidence type="ECO:0000256" key="11">
    <source>
        <dbReference type="ARBA" id="ARBA00033284"/>
    </source>
</evidence>
<gene>
    <name evidence="19" type="ORF">sS8_4739</name>
</gene>
<protein>
    <recommendedName>
        <fullName evidence="5 13">Malto-oligosyltrehalose trehalohydrolase</fullName>
        <shortName evidence="14">MTHase</shortName>
        <ecNumber evidence="4 13">3.2.1.141</ecNumber>
    </recommendedName>
    <alternativeName>
        <fullName evidence="11 14">4-alpha-D-((1-&gt;4)-alpha-D-glucano)trehalose trehalohydrolase</fullName>
    </alternativeName>
    <alternativeName>
        <fullName evidence="10 14">Maltooligosyl trehalose trehalohydrolase</fullName>
    </alternativeName>
</protein>
<comment type="subcellular location">
    <subcellularLocation>
        <location evidence="1 15">Cytoplasm</location>
    </subcellularLocation>
</comment>
<keyword evidence="9 14" id="KW-0326">Glycosidase</keyword>
<proteinExistence type="inferred from homology"/>
<dbReference type="Gene3D" id="3.20.20.80">
    <property type="entry name" value="Glycosidases"/>
    <property type="match status" value="1"/>
</dbReference>
<dbReference type="InterPro" id="IPR006047">
    <property type="entry name" value="GH13_cat_dom"/>
</dbReference>
<evidence type="ECO:0000256" key="8">
    <source>
        <dbReference type="ARBA" id="ARBA00023277"/>
    </source>
</evidence>
<keyword evidence="8" id="KW-0119">Carbohydrate metabolism</keyword>
<dbReference type="InterPro" id="IPR017853">
    <property type="entry name" value="GH"/>
</dbReference>
<dbReference type="InterPro" id="IPR014756">
    <property type="entry name" value="Ig_E-set"/>
</dbReference>
<feature type="binding site" evidence="16">
    <location>
        <begin position="322"/>
        <end position="326"/>
    </location>
    <ligand>
        <name>substrate</name>
    </ligand>
</feature>
<dbReference type="EC" id="3.2.1.141" evidence="4 13"/>
<comment type="similarity">
    <text evidence="3 14">Belongs to the glycosyl hydrolase 13 family.</text>
</comment>
<comment type="pathway">
    <text evidence="2 14">Glycan biosynthesis; trehalose biosynthesis.</text>
</comment>
<dbReference type="AlphaFoldDB" id="A0A250KYA0"/>
<dbReference type="InterPro" id="IPR004193">
    <property type="entry name" value="Glyco_hydro_13_N"/>
</dbReference>
<evidence type="ECO:0000256" key="7">
    <source>
        <dbReference type="ARBA" id="ARBA00022801"/>
    </source>
</evidence>
<dbReference type="Proteomes" id="UP000266313">
    <property type="component" value="Chromosome"/>
</dbReference>